<sequence>MQDRGEAEEAREPRNGKDGQLVHGVTEATDWQHWVLPAWLLGSGWRRCRPVCILATFICANAVFWFLALSTMRLYSLLSLFTIGLLMLQLTVDMVVSKVRRLPLWRSVSCRWEAITAKSDCRPWLGQCFAESWTNYRTFLQEMSHFKQQNPGKFCLLICSLCTFFTILGNYIPGVVLSYLMLLCAFFCPLLKSHECGQKLYSKVLPVLQKLDFGVLNYLSQWRKDRAEKANIKMCEDDSELDSTTLYPEVSCSSLLRELSVTDTEVSEISLTENGTFNLSGSYTPQTDTSDDLDRASDQDDAFIRDIAEFPNLEMSNGSGTDDSSFGLPVQHRKRKELHPDRSSRESHLSAGLLLPLTNEQAFSLVSRIAEGVIVSAASAVATDQLQAAQEVSKQPARSPSEYSDTEEADDFELLDQSELEEIEKEEEPSLMQQSEEQRKKAKLSFLSNLLGGL</sequence>
<evidence type="ECO:0000256" key="8">
    <source>
        <dbReference type="ARBA" id="ARBA00023136"/>
    </source>
</evidence>
<comment type="subcellular location">
    <subcellularLocation>
        <location evidence="1">Endoplasmic reticulum membrane</location>
        <topology evidence="1">Multi-pass membrane protein</topology>
    </subcellularLocation>
</comment>
<keyword evidence="4 10" id="KW-0812">Transmembrane</keyword>
<feature type="compositionally biased region" description="Polar residues" evidence="9">
    <location>
        <begin position="391"/>
        <end position="403"/>
    </location>
</feature>
<feature type="region of interest" description="Disordered" evidence="9">
    <location>
        <begin position="391"/>
        <end position="412"/>
    </location>
</feature>
<accession>A0AAV7VQ78</accession>
<name>A0AAV7VQ78_PLEWA</name>
<dbReference type="InterPro" id="IPR057282">
    <property type="entry name" value="RETREG1-3-like_RHD"/>
</dbReference>
<evidence type="ECO:0000256" key="2">
    <source>
        <dbReference type="ARBA" id="ARBA00006299"/>
    </source>
</evidence>
<keyword evidence="6 10" id="KW-1133">Transmembrane helix</keyword>
<keyword evidence="13" id="KW-1185">Reference proteome</keyword>
<dbReference type="GO" id="GO:0005789">
    <property type="term" value="C:endoplasmic reticulum membrane"/>
    <property type="evidence" value="ECO:0007669"/>
    <property type="project" value="UniProtKB-SubCell"/>
</dbReference>
<keyword evidence="3" id="KW-0597">Phosphoprotein</keyword>
<evidence type="ECO:0000256" key="10">
    <source>
        <dbReference type="SAM" id="Phobius"/>
    </source>
</evidence>
<feature type="transmembrane region" description="Helical" evidence="10">
    <location>
        <begin position="74"/>
        <end position="96"/>
    </location>
</feature>
<evidence type="ECO:0000256" key="3">
    <source>
        <dbReference type="ARBA" id="ARBA00022553"/>
    </source>
</evidence>
<evidence type="ECO:0000256" key="5">
    <source>
        <dbReference type="ARBA" id="ARBA00022824"/>
    </source>
</evidence>
<dbReference type="Pfam" id="PF24456">
    <property type="entry name" value="RHD_RETREG1-3"/>
    <property type="match status" value="1"/>
</dbReference>
<evidence type="ECO:0000256" key="4">
    <source>
        <dbReference type="ARBA" id="ARBA00022692"/>
    </source>
</evidence>
<comment type="similarity">
    <text evidence="2">Belongs to the RETREG family.</text>
</comment>
<keyword evidence="8 10" id="KW-0472">Membrane</keyword>
<feature type="compositionally biased region" description="Basic and acidic residues" evidence="9">
    <location>
        <begin position="1"/>
        <end position="17"/>
    </location>
</feature>
<dbReference type="AlphaFoldDB" id="A0AAV7VQ78"/>
<protein>
    <recommendedName>
        <fullName evidence="11">RETREG1-3/ARL6IP-like N-terminal reticulon-homology domain-containing protein</fullName>
    </recommendedName>
</protein>
<feature type="region of interest" description="Disordered" evidence="9">
    <location>
        <begin position="1"/>
        <end position="20"/>
    </location>
</feature>
<gene>
    <name evidence="12" type="ORF">NDU88_006137</name>
</gene>
<dbReference type="PANTHER" id="PTHR28659">
    <property type="entry name" value="RETICULON-LIKE PROTEIN"/>
    <property type="match status" value="1"/>
</dbReference>
<keyword evidence="5" id="KW-0256">Endoplasmic reticulum</keyword>
<evidence type="ECO:0000256" key="9">
    <source>
        <dbReference type="SAM" id="MobiDB-lite"/>
    </source>
</evidence>
<feature type="transmembrane region" description="Helical" evidence="10">
    <location>
        <begin position="154"/>
        <end position="182"/>
    </location>
</feature>
<dbReference type="GO" id="GO:0043524">
    <property type="term" value="P:negative regulation of neuron apoptotic process"/>
    <property type="evidence" value="ECO:0007669"/>
    <property type="project" value="TreeGrafter"/>
</dbReference>
<evidence type="ECO:0000256" key="7">
    <source>
        <dbReference type="ARBA" id="ARBA00023006"/>
    </source>
</evidence>
<dbReference type="PANTHER" id="PTHR28659:SF3">
    <property type="entry name" value="RETICULOPHAGY REGULATOR 1"/>
    <property type="match status" value="1"/>
</dbReference>
<organism evidence="12 13">
    <name type="scientific">Pleurodeles waltl</name>
    <name type="common">Iberian ribbed newt</name>
    <dbReference type="NCBI Taxonomy" id="8319"/>
    <lineage>
        <taxon>Eukaryota</taxon>
        <taxon>Metazoa</taxon>
        <taxon>Chordata</taxon>
        <taxon>Craniata</taxon>
        <taxon>Vertebrata</taxon>
        <taxon>Euteleostomi</taxon>
        <taxon>Amphibia</taxon>
        <taxon>Batrachia</taxon>
        <taxon>Caudata</taxon>
        <taxon>Salamandroidea</taxon>
        <taxon>Salamandridae</taxon>
        <taxon>Pleurodelinae</taxon>
        <taxon>Pleurodeles</taxon>
    </lineage>
</organism>
<comment type="caution">
    <text evidence="12">The sequence shown here is derived from an EMBL/GenBank/DDBJ whole genome shotgun (WGS) entry which is preliminary data.</text>
</comment>
<dbReference type="EMBL" id="JANPWB010000003">
    <property type="protein sequence ID" value="KAJ1202337.1"/>
    <property type="molecule type" value="Genomic_DNA"/>
</dbReference>
<evidence type="ECO:0000313" key="12">
    <source>
        <dbReference type="EMBL" id="KAJ1202337.1"/>
    </source>
</evidence>
<dbReference type="GO" id="GO:0061709">
    <property type="term" value="P:reticulophagy"/>
    <property type="evidence" value="ECO:0007669"/>
    <property type="project" value="InterPro"/>
</dbReference>
<evidence type="ECO:0000256" key="1">
    <source>
        <dbReference type="ARBA" id="ARBA00004477"/>
    </source>
</evidence>
<feature type="domain" description="RETREG1-3/ARL6IP-like N-terminal reticulon-homology" evidence="11">
    <location>
        <begin position="49"/>
        <end position="215"/>
    </location>
</feature>
<feature type="transmembrane region" description="Helical" evidence="10">
    <location>
        <begin position="51"/>
        <end position="68"/>
    </location>
</feature>
<evidence type="ECO:0000259" key="11">
    <source>
        <dbReference type="Pfam" id="PF24456"/>
    </source>
</evidence>
<dbReference type="InterPro" id="IPR043384">
    <property type="entry name" value="RETREG1/3"/>
</dbReference>
<reference evidence="12" key="1">
    <citation type="journal article" date="2022" name="bioRxiv">
        <title>Sequencing and chromosome-scale assembly of the giantPleurodeles waltlgenome.</title>
        <authorList>
            <person name="Brown T."/>
            <person name="Elewa A."/>
            <person name="Iarovenko S."/>
            <person name="Subramanian E."/>
            <person name="Araus A.J."/>
            <person name="Petzold A."/>
            <person name="Susuki M."/>
            <person name="Suzuki K.-i.T."/>
            <person name="Hayashi T."/>
            <person name="Toyoda A."/>
            <person name="Oliveira C."/>
            <person name="Osipova E."/>
            <person name="Leigh N.D."/>
            <person name="Simon A."/>
            <person name="Yun M.H."/>
        </authorList>
    </citation>
    <scope>NUCLEOTIDE SEQUENCE</scope>
    <source>
        <strain evidence="12">20211129_DDA</strain>
        <tissue evidence="12">Liver</tissue>
    </source>
</reference>
<keyword evidence="7" id="KW-0072">Autophagy</keyword>
<evidence type="ECO:0000256" key="6">
    <source>
        <dbReference type="ARBA" id="ARBA00022989"/>
    </source>
</evidence>
<proteinExistence type="inferred from homology"/>
<evidence type="ECO:0000313" key="13">
    <source>
        <dbReference type="Proteomes" id="UP001066276"/>
    </source>
</evidence>
<dbReference type="Proteomes" id="UP001066276">
    <property type="component" value="Chromosome 2_1"/>
</dbReference>